<evidence type="ECO:0000313" key="3">
    <source>
        <dbReference type="EMBL" id="GFJ95832.1"/>
    </source>
</evidence>
<dbReference type="GO" id="GO:0005829">
    <property type="term" value="C:cytosol"/>
    <property type="evidence" value="ECO:0007669"/>
    <property type="project" value="TreeGrafter"/>
</dbReference>
<reference evidence="3 4" key="2">
    <citation type="submission" date="2020-03" db="EMBL/GenBank/DDBJ databases">
        <authorList>
            <person name="Ichikawa N."/>
            <person name="Kimura A."/>
            <person name="Kitahashi Y."/>
            <person name="Uohara A."/>
        </authorList>
    </citation>
    <scope>NUCLEOTIDE SEQUENCE [LARGE SCALE GENOMIC DNA]</scope>
    <source>
        <strain evidence="3 4">NBRC 108638</strain>
    </source>
</reference>
<dbReference type="InterPro" id="IPR003016">
    <property type="entry name" value="2-oxoA_DH_lipoyl-BS"/>
</dbReference>
<dbReference type="GO" id="GO:0004149">
    <property type="term" value="F:dihydrolipoyllysine-residue succinyltransferase activity"/>
    <property type="evidence" value="ECO:0007669"/>
    <property type="project" value="TreeGrafter"/>
</dbReference>
<dbReference type="AlphaFoldDB" id="A0A6V8LF12"/>
<evidence type="ECO:0000259" key="2">
    <source>
        <dbReference type="PROSITE" id="PS50968"/>
    </source>
</evidence>
<dbReference type="Proteomes" id="UP000482960">
    <property type="component" value="Unassembled WGS sequence"/>
</dbReference>
<evidence type="ECO:0000313" key="4">
    <source>
        <dbReference type="Proteomes" id="UP000482960"/>
    </source>
</evidence>
<dbReference type="InterPro" id="IPR011053">
    <property type="entry name" value="Single_hybrid_motif"/>
</dbReference>
<dbReference type="CDD" id="cd06849">
    <property type="entry name" value="lipoyl_domain"/>
    <property type="match status" value="1"/>
</dbReference>
<dbReference type="PANTHER" id="PTHR43416:SF8">
    <property type="entry name" value="LIPOAMIDE ACYLTRANSFERASE COMPONENT OF BRANCHED-CHAIN ALPHA-KETO ACID DEHYDROGENASE COMPLEX"/>
    <property type="match status" value="1"/>
</dbReference>
<organism evidence="3 4">
    <name type="scientific">Phytohabitans rumicis</name>
    <dbReference type="NCBI Taxonomy" id="1076125"/>
    <lineage>
        <taxon>Bacteria</taxon>
        <taxon>Bacillati</taxon>
        <taxon>Actinomycetota</taxon>
        <taxon>Actinomycetes</taxon>
        <taxon>Micromonosporales</taxon>
        <taxon>Micromonosporaceae</taxon>
    </lineage>
</organism>
<dbReference type="InterPro" id="IPR000089">
    <property type="entry name" value="Biotin_lipoyl"/>
</dbReference>
<dbReference type="Gene3D" id="2.40.50.100">
    <property type="match status" value="1"/>
</dbReference>
<dbReference type="PROSITE" id="PS00189">
    <property type="entry name" value="LIPOYL"/>
    <property type="match status" value="1"/>
</dbReference>
<dbReference type="SUPFAM" id="SSF51230">
    <property type="entry name" value="Single hybrid motif"/>
    <property type="match status" value="1"/>
</dbReference>
<gene>
    <name evidence="3" type="ORF">Prum_094740</name>
</gene>
<dbReference type="Pfam" id="PF00364">
    <property type="entry name" value="Biotin_lipoyl"/>
    <property type="match status" value="1"/>
</dbReference>
<dbReference type="EMBL" id="BLPG01000002">
    <property type="protein sequence ID" value="GFJ95832.1"/>
    <property type="molecule type" value="Genomic_DNA"/>
</dbReference>
<dbReference type="PROSITE" id="PS50968">
    <property type="entry name" value="BIOTINYL_LIPOYL"/>
    <property type="match status" value="1"/>
</dbReference>
<name>A0A6V8LF12_9ACTN</name>
<keyword evidence="4" id="KW-1185">Reference proteome</keyword>
<protein>
    <recommendedName>
        <fullName evidence="2">Lipoyl-binding domain-containing protein</fullName>
    </recommendedName>
</protein>
<sequence length="102" mass="10945">MTRQEQPTLTATLTHSERRSDVTVFVTVPALGEHVVEGTVTRWLKHVGDTVEAGEPLFEISTDKVDTEIPAEASGTLLEIKVLEGETAPVGAAIAAIKPVRK</sequence>
<feature type="domain" description="Lipoyl-binding" evidence="2">
    <location>
        <begin position="23"/>
        <end position="98"/>
    </location>
</feature>
<dbReference type="PANTHER" id="PTHR43416">
    <property type="entry name" value="DIHYDROLIPOYLLYSINE-RESIDUE SUCCINYLTRANSFERASE COMPONENT OF 2-OXOGLUTARATE DEHYDROGENASE COMPLEX, MITOCHONDRIAL-RELATED"/>
    <property type="match status" value="1"/>
</dbReference>
<reference evidence="3 4" key="1">
    <citation type="submission" date="2020-03" db="EMBL/GenBank/DDBJ databases">
        <title>Whole genome shotgun sequence of Phytohabitans rumicis NBRC 108638.</title>
        <authorList>
            <person name="Komaki H."/>
            <person name="Tamura T."/>
        </authorList>
    </citation>
    <scope>NUCLEOTIDE SEQUENCE [LARGE SCALE GENOMIC DNA]</scope>
    <source>
        <strain evidence="3 4">NBRC 108638</strain>
    </source>
</reference>
<keyword evidence="1" id="KW-0450">Lipoyl</keyword>
<evidence type="ECO:0000256" key="1">
    <source>
        <dbReference type="ARBA" id="ARBA00022823"/>
    </source>
</evidence>
<comment type="caution">
    <text evidence="3">The sequence shown here is derived from an EMBL/GenBank/DDBJ whole genome shotgun (WGS) entry which is preliminary data.</text>
</comment>
<proteinExistence type="predicted"/>
<dbReference type="GO" id="GO:0006099">
    <property type="term" value="P:tricarboxylic acid cycle"/>
    <property type="evidence" value="ECO:0007669"/>
    <property type="project" value="TreeGrafter"/>
</dbReference>
<accession>A0A6V8LF12</accession>
<dbReference type="InterPro" id="IPR050537">
    <property type="entry name" value="2-oxoacid_dehydrogenase"/>
</dbReference>